<sequence>MSIDVVPEDLRPLLHLPLFVHLATVRPDNTAQVNPMWFKFDGEHLKFTHTTKRGKYRNLQANPSMAISVLDPENPERYLEVRGRLVKAEPDPTGAFYVELGQWYGNPDEQPPANKADRVVLFMSLEKATRQG</sequence>
<dbReference type="InterPro" id="IPR012349">
    <property type="entry name" value="Split_barrel_FMN-bd"/>
</dbReference>
<name>A0ABQ6KD37_9MICO</name>
<evidence type="ECO:0000313" key="3">
    <source>
        <dbReference type="EMBL" id="GMA96640.1"/>
    </source>
</evidence>
<dbReference type="Pfam" id="PF01243">
    <property type="entry name" value="PNPOx_N"/>
    <property type="match status" value="1"/>
</dbReference>
<evidence type="ECO:0000256" key="1">
    <source>
        <dbReference type="ARBA" id="ARBA00023002"/>
    </source>
</evidence>
<feature type="domain" description="Pyridoxamine 5'-phosphate oxidase N-terminal" evidence="2">
    <location>
        <begin position="7"/>
        <end position="120"/>
    </location>
</feature>
<keyword evidence="4" id="KW-1185">Reference proteome</keyword>
<organism evidence="3 4">
    <name type="scientific">Pseudolysinimonas kribbensis</name>
    <dbReference type="NCBI Taxonomy" id="433641"/>
    <lineage>
        <taxon>Bacteria</taxon>
        <taxon>Bacillati</taxon>
        <taxon>Actinomycetota</taxon>
        <taxon>Actinomycetes</taxon>
        <taxon>Micrococcales</taxon>
        <taxon>Microbacteriaceae</taxon>
        <taxon>Pseudolysinimonas</taxon>
    </lineage>
</organism>
<dbReference type="SUPFAM" id="SSF50475">
    <property type="entry name" value="FMN-binding split barrel"/>
    <property type="match status" value="1"/>
</dbReference>
<evidence type="ECO:0000313" key="4">
    <source>
        <dbReference type="Proteomes" id="UP001157034"/>
    </source>
</evidence>
<dbReference type="InterPro" id="IPR052019">
    <property type="entry name" value="F420H2_bilvrd_red/Heme_oxyg"/>
</dbReference>
<dbReference type="RefSeq" id="WP_284255167.1">
    <property type="nucleotide sequence ID" value="NZ_BAAAQO010000004.1"/>
</dbReference>
<dbReference type="InterPro" id="IPR019920">
    <property type="entry name" value="F420-binding_dom_put"/>
</dbReference>
<dbReference type="PANTHER" id="PTHR35176">
    <property type="entry name" value="HEME OXYGENASE HI_0854-RELATED"/>
    <property type="match status" value="1"/>
</dbReference>
<dbReference type="NCBIfam" id="TIGR03618">
    <property type="entry name" value="Rv1155_F420"/>
    <property type="match status" value="1"/>
</dbReference>
<keyword evidence="1" id="KW-0560">Oxidoreductase</keyword>
<evidence type="ECO:0000259" key="2">
    <source>
        <dbReference type="Pfam" id="PF01243"/>
    </source>
</evidence>
<dbReference type="InterPro" id="IPR011576">
    <property type="entry name" value="Pyridox_Oxase_N"/>
</dbReference>
<dbReference type="PANTHER" id="PTHR35176:SF6">
    <property type="entry name" value="HEME OXYGENASE HI_0854-RELATED"/>
    <property type="match status" value="1"/>
</dbReference>
<dbReference type="Gene3D" id="2.30.110.10">
    <property type="entry name" value="Electron Transport, Fmn-binding Protein, Chain A"/>
    <property type="match status" value="1"/>
</dbReference>
<reference evidence="4" key="1">
    <citation type="journal article" date="2019" name="Int. J. Syst. Evol. Microbiol.">
        <title>The Global Catalogue of Microorganisms (GCM) 10K type strain sequencing project: providing services to taxonomists for standard genome sequencing and annotation.</title>
        <authorList>
            <consortium name="The Broad Institute Genomics Platform"/>
            <consortium name="The Broad Institute Genome Sequencing Center for Infectious Disease"/>
            <person name="Wu L."/>
            <person name="Ma J."/>
        </authorList>
    </citation>
    <scope>NUCLEOTIDE SEQUENCE [LARGE SCALE GENOMIC DNA]</scope>
    <source>
        <strain evidence="4">NBRC 108894</strain>
    </source>
</reference>
<dbReference type="Proteomes" id="UP001157034">
    <property type="component" value="Unassembled WGS sequence"/>
</dbReference>
<protein>
    <submittedName>
        <fullName evidence="3">PPOX class F420-dependent enzyme</fullName>
    </submittedName>
</protein>
<comment type="caution">
    <text evidence="3">The sequence shown here is derived from an EMBL/GenBank/DDBJ whole genome shotgun (WGS) entry which is preliminary data.</text>
</comment>
<dbReference type="EMBL" id="BSVB01000001">
    <property type="protein sequence ID" value="GMA96640.1"/>
    <property type="molecule type" value="Genomic_DNA"/>
</dbReference>
<proteinExistence type="predicted"/>
<gene>
    <name evidence="3" type="ORF">GCM10025881_34640</name>
</gene>
<accession>A0ABQ6KD37</accession>